<dbReference type="EMBL" id="CAACVG010006794">
    <property type="protein sequence ID" value="VEN41781.1"/>
    <property type="molecule type" value="Genomic_DNA"/>
</dbReference>
<gene>
    <name evidence="1" type="ORF">CALMAC_LOCUS5495</name>
</gene>
<proteinExistence type="predicted"/>
<accession>A0A653C1Q7</accession>
<evidence type="ECO:0000313" key="2">
    <source>
        <dbReference type="Proteomes" id="UP000410492"/>
    </source>
</evidence>
<evidence type="ECO:0000313" key="1">
    <source>
        <dbReference type="EMBL" id="VEN41781.1"/>
    </source>
</evidence>
<protein>
    <submittedName>
        <fullName evidence="1">Uncharacterized protein</fullName>
    </submittedName>
</protein>
<dbReference type="Proteomes" id="UP000410492">
    <property type="component" value="Unassembled WGS sequence"/>
</dbReference>
<name>A0A653C1Q7_CALMS</name>
<reference evidence="1 2" key="1">
    <citation type="submission" date="2019-01" db="EMBL/GenBank/DDBJ databases">
        <authorList>
            <person name="Sayadi A."/>
        </authorList>
    </citation>
    <scope>NUCLEOTIDE SEQUENCE [LARGE SCALE GENOMIC DNA]</scope>
</reference>
<sequence>MTLSSIYIFQTLIHIHKNLLWINHNYDPRNAKSIIPLRSRLRMTQMNRVNIHIYNKLDSLFKNMHIKDMILNAFKVFSKKFLLQHCFYTIDDYLNL</sequence>
<keyword evidence="2" id="KW-1185">Reference proteome</keyword>
<dbReference type="AlphaFoldDB" id="A0A653C1Q7"/>
<organism evidence="1 2">
    <name type="scientific">Callosobruchus maculatus</name>
    <name type="common">Southern cowpea weevil</name>
    <name type="synonym">Pulse bruchid</name>
    <dbReference type="NCBI Taxonomy" id="64391"/>
    <lineage>
        <taxon>Eukaryota</taxon>
        <taxon>Metazoa</taxon>
        <taxon>Ecdysozoa</taxon>
        <taxon>Arthropoda</taxon>
        <taxon>Hexapoda</taxon>
        <taxon>Insecta</taxon>
        <taxon>Pterygota</taxon>
        <taxon>Neoptera</taxon>
        <taxon>Endopterygota</taxon>
        <taxon>Coleoptera</taxon>
        <taxon>Polyphaga</taxon>
        <taxon>Cucujiformia</taxon>
        <taxon>Chrysomeloidea</taxon>
        <taxon>Chrysomelidae</taxon>
        <taxon>Bruchinae</taxon>
        <taxon>Bruchini</taxon>
        <taxon>Callosobruchus</taxon>
    </lineage>
</organism>
<dbReference type="OrthoDB" id="6768507at2759"/>